<dbReference type="Pfam" id="PF24802">
    <property type="entry name" value="DUF7703"/>
    <property type="match status" value="1"/>
</dbReference>
<keyword evidence="2" id="KW-0472">Membrane</keyword>
<dbReference type="InterPro" id="IPR056120">
    <property type="entry name" value="DUF7703"/>
</dbReference>
<feature type="transmembrane region" description="Helical" evidence="2">
    <location>
        <begin position="59"/>
        <end position="81"/>
    </location>
</feature>
<dbReference type="PANTHER" id="PTHR37013">
    <property type="entry name" value="INTEGRAL MEMBRANE PROTEIN (AFU_ORTHOLOGUE AFUA_1G05950)-RELATED"/>
    <property type="match status" value="1"/>
</dbReference>
<evidence type="ECO:0000259" key="3">
    <source>
        <dbReference type="Pfam" id="PF24802"/>
    </source>
</evidence>
<feature type="compositionally biased region" description="Polar residues" evidence="1">
    <location>
        <begin position="316"/>
        <end position="329"/>
    </location>
</feature>
<feature type="transmembrane region" description="Helical" evidence="2">
    <location>
        <begin position="87"/>
        <end position="112"/>
    </location>
</feature>
<reference evidence="4 5" key="1">
    <citation type="journal article" date="2017" name="Biotechnol. Biofuels">
        <title>Differential beta-glucosidase expression as a function of carbon source availability in Talaromyces amestolkiae: a genomic and proteomic approach.</title>
        <authorList>
            <person name="de Eugenio L.I."/>
            <person name="Mendez-Liter J.A."/>
            <person name="Nieto-Dominguez M."/>
            <person name="Alonso L."/>
            <person name="Gil-Munoz J."/>
            <person name="Barriuso J."/>
            <person name="Prieto A."/>
            <person name="Martinez M.J."/>
        </authorList>
    </citation>
    <scope>NUCLEOTIDE SEQUENCE [LARGE SCALE GENOMIC DNA]</scope>
    <source>
        <strain evidence="4 5">CIB</strain>
    </source>
</reference>
<evidence type="ECO:0000256" key="1">
    <source>
        <dbReference type="SAM" id="MobiDB-lite"/>
    </source>
</evidence>
<keyword evidence="2" id="KW-1133">Transmembrane helix</keyword>
<gene>
    <name evidence="4" type="ORF">BHQ10_002753</name>
</gene>
<keyword evidence="5" id="KW-1185">Reference proteome</keyword>
<keyword evidence="2" id="KW-0812">Transmembrane</keyword>
<dbReference type="EMBL" id="MIKG01000004">
    <property type="protein sequence ID" value="RAO66741.1"/>
    <property type="molecule type" value="Genomic_DNA"/>
</dbReference>
<comment type="caution">
    <text evidence="4">The sequence shown here is derived from an EMBL/GenBank/DDBJ whole genome shotgun (WGS) entry which is preliminary data.</text>
</comment>
<organism evidence="4 5">
    <name type="scientific">Talaromyces amestolkiae</name>
    <dbReference type="NCBI Taxonomy" id="1196081"/>
    <lineage>
        <taxon>Eukaryota</taxon>
        <taxon>Fungi</taxon>
        <taxon>Dikarya</taxon>
        <taxon>Ascomycota</taxon>
        <taxon>Pezizomycotina</taxon>
        <taxon>Eurotiomycetes</taxon>
        <taxon>Eurotiomycetidae</taxon>
        <taxon>Eurotiales</taxon>
        <taxon>Trichocomaceae</taxon>
        <taxon>Talaromyces</taxon>
        <taxon>Talaromyces sect. Talaromyces</taxon>
    </lineage>
</organism>
<dbReference type="AlphaFoldDB" id="A0A364KTC1"/>
<feature type="transmembrane region" description="Helical" evidence="2">
    <location>
        <begin position="128"/>
        <end position="149"/>
    </location>
</feature>
<evidence type="ECO:0000313" key="4">
    <source>
        <dbReference type="EMBL" id="RAO66741.1"/>
    </source>
</evidence>
<accession>A0A364KTC1</accession>
<name>A0A364KTC1_TALAM</name>
<protein>
    <recommendedName>
        <fullName evidence="3">DUF7703 domain-containing protein</fullName>
    </recommendedName>
</protein>
<feature type="domain" description="DUF7703" evidence="3">
    <location>
        <begin position="28"/>
        <end position="264"/>
    </location>
</feature>
<feature type="region of interest" description="Disordered" evidence="1">
    <location>
        <begin position="266"/>
        <end position="285"/>
    </location>
</feature>
<dbReference type="RefSeq" id="XP_040731257.1">
    <property type="nucleotide sequence ID" value="XM_040874933.1"/>
</dbReference>
<dbReference type="OrthoDB" id="405906at2759"/>
<sequence>MAGDGDADDNGALDGISGFFNTKNTWLAIFLMFFLLVSIYNALELVVMILVSFRRFRGLYFWSLLLSALLGLIPYSVGFFIKFFTHVSPWITCTVLTIGWWMMVTGQAMVLYSRLHLVLRDPKRLKQVLYMICFNALVLHLPTTVLTYGSNDPDASPKFITAYNIMEKIQLTGFSIQEAIISGLYLYETYKLLHTTHRNQAQRWIQYQLIAVNVLIILMDLTLLVLEYANEYAIQICLKGAVYSVKLKLEFAVLGQLVDFIRNKNGNYHHHDDNPTNGTGIDMGDGNMLSSAKRRYAGQDAGLPSTRADDPHFYGKTTTMIHPNEPTNSSEERLNLPSGIIMTKTEFVQRIDHKRDNSDELE</sequence>
<feature type="transmembrane region" description="Helical" evidence="2">
    <location>
        <begin position="207"/>
        <end position="229"/>
    </location>
</feature>
<proteinExistence type="predicted"/>
<evidence type="ECO:0000313" key="5">
    <source>
        <dbReference type="Proteomes" id="UP000249363"/>
    </source>
</evidence>
<dbReference type="Proteomes" id="UP000249363">
    <property type="component" value="Unassembled WGS sequence"/>
</dbReference>
<feature type="region of interest" description="Disordered" evidence="1">
    <location>
        <begin position="300"/>
        <end position="333"/>
    </location>
</feature>
<evidence type="ECO:0000256" key="2">
    <source>
        <dbReference type="SAM" id="Phobius"/>
    </source>
</evidence>
<feature type="transmembrane region" description="Helical" evidence="2">
    <location>
        <begin position="26"/>
        <end position="52"/>
    </location>
</feature>
<dbReference type="GeneID" id="63791969"/>
<dbReference type="PANTHER" id="PTHR37013:SF6">
    <property type="entry name" value="INTEGRAL MEMBRANE PROTEIN"/>
    <property type="match status" value="1"/>
</dbReference>